<dbReference type="NCBIfam" id="NF041681">
    <property type="entry name" value="HGxxPAAW"/>
    <property type="match status" value="1"/>
</dbReference>
<organism evidence="4">
    <name type="scientific">freshwater metagenome</name>
    <dbReference type="NCBI Taxonomy" id="449393"/>
    <lineage>
        <taxon>unclassified sequences</taxon>
        <taxon>metagenomes</taxon>
        <taxon>ecological metagenomes</taxon>
    </lineage>
</organism>
<name>A0A6J7FHC8_9ZZZZ</name>
<sequence length="81" mass="8433">MEEGARMSTPHEDNHGQTVAAWTAVIIMLVGSTVAAVAVVIASPLIFWVGMVICVLGGIAGLVLRSMGYGQKRTVSHVGGR</sequence>
<dbReference type="AlphaFoldDB" id="A0A6J7FHC8"/>
<feature type="transmembrane region" description="Helical" evidence="1">
    <location>
        <begin position="20"/>
        <end position="39"/>
    </location>
</feature>
<keyword evidence="1" id="KW-0472">Membrane</keyword>
<evidence type="ECO:0000313" key="5">
    <source>
        <dbReference type="EMBL" id="CAB5043033.1"/>
    </source>
</evidence>
<protein>
    <submittedName>
        <fullName evidence="4">Unannotated protein</fullName>
    </submittedName>
</protein>
<feature type="transmembrane region" description="Helical" evidence="1">
    <location>
        <begin position="45"/>
        <end position="64"/>
    </location>
</feature>
<evidence type="ECO:0000313" key="6">
    <source>
        <dbReference type="EMBL" id="CAB5044674.1"/>
    </source>
</evidence>
<dbReference type="EMBL" id="CAFBQA010000152">
    <property type="protein sequence ID" value="CAB5043033.1"/>
    <property type="molecule type" value="Genomic_DNA"/>
</dbReference>
<keyword evidence="1" id="KW-0812">Transmembrane</keyword>
<reference evidence="4" key="1">
    <citation type="submission" date="2020-05" db="EMBL/GenBank/DDBJ databases">
        <authorList>
            <person name="Chiriac C."/>
            <person name="Salcher M."/>
            <person name="Ghai R."/>
            <person name="Kavagutti S V."/>
        </authorList>
    </citation>
    <scope>NUCLEOTIDE SEQUENCE</scope>
</reference>
<evidence type="ECO:0000313" key="4">
    <source>
        <dbReference type="EMBL" id="CAB4891013.1"/>
    </source>
</evidence>
<keyword evidence="1" id="KW-1133">Transmembrane helix</keyword>
<dbReference type="InterPro" id="IPR046550">
    <property type="entry name" value="DUF6704"/>
</dbReference>
<dbReference type="Pfam" id="PF20447">
    <property type="entry name" value="DUF6704"/>
    <property type="match status" value="1"/>
</dbReference>
<evidence type="ECO:0000256" key="1">
    <source>
        <dbReference type="SAM" id="Phobius"/>
    </source>
</evidence>
<gene>
    <name evidence="2" type="ORF">UFOPK2593_00485</name>
    <name evidence="3" type="ORF">UFOPK2894_01498</name>
    <name evidence="4" type="ORF">UFOPK3492_00349</name>
    <name evidence="5" type="ORF">UFOPK4234_01645</name>
    <name evidence="6" type="ORF">UFOPK4295_00152</name>
</gene>
<proteinExistence type="predicted"/>
<evidence type="ECO:0000313" key="3">
    <source>
        <dbReference type="EMBL" id="CAB4786102.1"/>
    </source>
</evidence>
<dbReference type="EMBL" id="CAFBMD010000015">
    <property type="protein sequence ID" value="CAB4891013.1"/>
    <property type="molecule type" value="Genomic_DNA"/>
</dbReference>
<accession>A0A6J7FHC8</accession>
<evidence type="ECO:0000313" key="2">
    <source>
        <dbReference type="EMBL" id="CAB4698367.1"/>
    </source>
</evidence>
<dbReference type="EMBL" id="CAEZXW010000020">
    <property type="protein sequence ID" value="CAB4698367.1"/>
    <property type="molecule type" value="Genomic_DNA"/>
</dbReference>
<dbReference type="EMBL" id="CAFBQF010000004">
    <property type="protein sequence ID" value="CAB5044674.1"/>
    <property type="molecule type" value="Genomic_DNA"/>
</dbReference>
<dbReference type="EMBL" id="CAEZZQ010000133">
    <property type="protein sequence ID" value="CAB4786102.1"/>
    <property type="molecule type" value="Genomic_DNA"/>
</dbReference>